<accession>A0A484H5X6</accession>
<sequence length="50" mass="5761">MIEETFAPFVEHVESHRELIRFFVPHDCRCVSNDASIINVESGRTDLLPC</sequence>
<dbReference type="EMBL" id="LR026963">
    <property type="protein sequence ID" value="VBB69466.1"/>
    <property type="molecule type" value="Genomic_DNA"/>
</dbReference>
<protein>
    <submittedName>
        <fullName evidence="1">Uncharacterized protein</fullName>
    </submittedName>
</protein>
<evidence type="ECO:0000313" key="1">
    <source>
        <dbReference type="EMBL" id="VBB69466.1"/>
    </source>
</evidence>
<reference evidence="1" key="1">
    <citation type="submission" date="2018-10" db="EMBL/GenBank/DDBJ databases">
        <authorList>
            <person name="Gruber-Vodicka H."/>
            <person name="Jaeckle O."/>
        </authorList>
    </citation>
    <scope>NUCLEOTIDE SEQUENCE</scope>
</reference>
<dbReference type="AlphaFoldDB" id="A0A484H5X6"/>
<organism evidence="1">
    <name type="scientific">invertebrate metagenome</name>
    <dbReference type="NCBI Taxonomy" id="1711999"/>
    <lineage>
        <taxon>unclassified sequences</taxon>
        <taxon>metagenomes</taxon>
        <taxon>organismal metagenomes</taxon>
    </lineage>
</organism>
<proteinExistence type="predicted"/>
<name>A0A484H5X6_9ZZZZ</name>
<gene>
    <name evidence="1" type="ORF">RIEGSTA812A_PEG_939</name>
</gene>